<evidence type="ECO:0000256" key="4">
    <source>
        <dbReference type="SAM" id="SignalP"/>
    </source>
</evidence>
<dbReference type="EC" id="3.5.1.28" evidence="2"/>
<dbReference type="InterPro" id="IPR050695">
    <property type="entry name" value="N-acetylmuramoyl_amidase_3"/>
</dbReference>
<dbReference type="InterPro" id="IPR036582">
    <property type="entry name" value="Mao_N_sf"/>
</dbReference>
<keyword evidence="4" id="KW-0732">Signal</keyword>
<protein>
    <recommendedName>
        <fullName evidence="2">N-acetylmuramoyl-L-alanine amidase</fullName>
        <ecNumber evidence="2">3.5.1.28</ecNumber>
    </recommendedName>
</protein>
<feature type="signal peptide" evidence="4">
    <location>
        <begin position="1"/>
        <end position="26"/>
    </location>
</feature>
<dbReference type="Gene3D" id="2.60.40.3500">
    <property type="match status" value="1"/>
</dbReference>
<evidence type="ECO:0000313" key="7">
    <source>
        <dbReference type="Proteomes" id="UP000237684"/>
    </source>
</evidence>
<dbReference type="InParanoid" id="A0A2S8SQL8"/>
<gene>
    <name evidence="6" type="ORF">B1R32_1157</name>
</gene>
<name>A0A2S8SQL8_9BACT</name>
<keyword evidence="3" id="KW-0378">Hydrolase</keyword>
<reference evidence="6 7" key="1">
    <citation type="journal article" date="2018" name="Syst. Appl. Microbiol.">
        <title>Abditibacterium utsteinense sp. nov., the first cultivated member of candidate phylum FBP, isolated from ice-free Antarctic soil samples.</title>
        <authorList>
            <person name="Tahon G."/>
            <person name="Tytgat B."/>
            <person name="Lebbe L."/>
            <person name="Carlier A."/>
            <person name="Willems A."/>
        </authorList>
    </citation>
    <scope>NUCLEOTIDE SEQUENCE [LARGE SCALE GENOMIC DNA]</scope>
    <source>
        <strain evidence="6 7">LMG 29911</strain>
    </source>
</reference>
<dbReference type="Proteomes" id="UP000237684">
    <property type="component" value="Unassembled WGS sequence"/>
</dbReference>
<dbReference type="OrthoDB" id="9806267at2"/>
<keyword evidence="7" id="KW-1185">Reference proteome</keyword>
<dbReference type="SMART" id="SM00646">
    <property type="entry name" value="Ami_3"/>
    <property type="match status" value="1"/>
</dbReference>
<dbReference type="GO" id="GO:0008745">
    <property type="term" value="F:N-acetylmuramoyl-L-alanine amidase activity"/>
    <property type="evidence" value="ECO:0007669"/>
    <property type="project" value="UniProtKB-EC"/>
</dbReference>
<dbReference type="Gene3D" id="3.40.630.40">
    <property type="entry name" value="Zn-dependent exopeptidases"/>
    <property type="match status" value="1"/>
</dbReference>
<dbReference type="RefSeq" id="WP_106380695.1">
    <property type="nucleotide sequence ID" value="NZ_NIGF01000015.1"/>
</dbReference>
<dbReference type="CDD" id="cd02696">
    <property type="entry name" value="MurNAc-LAA"/>
    <property type="match status" value="1"/>
</dbReference>
<feature type="chain" id="PRO_5015760155" description="N-acetylmuramoyl-L-alanine amidase" evidence="4">
    <location>
        <begin position="27"/>
        <end position="575"/>
    </location>
</feature>
<dbReference type="PANTHER" id="PTHR30404">
    <property type="entry name" value="N-ACETYLMURAMOYL-L-ALANINE AMIDASE"/>
    <property type="match status" value="1"/>
</dbReference>
<comment type="catalytic activity">
    <reaction evidence="1">
        <text>Hydrolyzes the link between N-acetylmuramoyl residues and L-amino acid residues in certain cell-wall glycopeptides.</text>
        <dbReference type="EC" id="3.5.1.28"/>
    </reaction>
</comment>
<evidence type="ECO:0000313" key="6">
    <source>
        <dbReference type="EMBL" id="PQV63101.1"/>
    </source>
</evidence>
<evidence type="ECO:0000256" key="2">
    <source>
        <dbReference type="ARBA" id="ARBA00011901"/>
    </source>
</evidence>
<dbReference type="SUPFAM" id="SSF53187">
    <property type="entry name" value="Zn-dependent exopeptidases"/>
    <property type="match status" value="1"/>
</dbReference>
<dbReference type="EMBL" id="NIGF01000015">
    <property type="protein sequence ID" value="PQV63101.1"/>
    <property type="molecule type" value="Genomic_DNA"/>
</dbReference>
<comment type="caution">
    <text evidence="6">The sequence shown here is derived from an EMBL/GenBank/DDBJ whole genome shotgun (WGS) entry which is preliminary data.</text>
</comment>
<proteinExistence type="predicted"/>
<accession>A0A2S8SQL8</accession>
<evidence type="ECO:0000256" key="3">
    <source>
        <dbReference type="ARBA" id="ARBA00022801"/>
    </source>
</evidence>
<evidence type="ECO:0000256" key="1">
    <source>
        <dbReference type="ARBA" id="ARBA00001561"/>
    </source>
</evidence>
<dbReference type="GO" id="GO:0009253">
    <property type="term" value="P:peptidoglycan catabolic process"/>
    <property type="evidence" value="ECO:0007669"/>
    <property type="project" value="InterPro"/>
</dbReference>
<sequence>MRRSFFRLRALLAVSLLCGSATSALSAPFVGGRVSADPQLTPLGGPIASFGQKSLAFAAQRPTFKSNAATKPPADGRPPVYPGVTYSDASEKPTVAGQPSDAIGPTPYDLGLIKRLQVASRSLPQAPLRVGNLDVLAPIVDQMALLGSTVTRADPRNVPGSLNVPGENQYFQINRPSGSPIVFTIGKSAAWIDSNEQQLRAAPLVIDNQIYLPIFSIAPLIGAAARLNESGTLVLTPTIQSVELFQVKDTVAVTIQASAPVMARDIKIVQVKGGPGSSPKVYIDFPGYSMGFDAGNSTIERLVAPGAGDVLRARAGMPSKFPDITRIVLDLKRPLSGMPQSVPDQTLFALVLAPQGEMAAVPDEVFDPQPSDPPIPRGPQVSLPTTGNTSLRGMTIVVDAGHGGHDTGARGRSSMEKSHTLDISRRLRNNLQARGANVLMTRDSDNFISLQGRVDFANQRRANLFVSVHINASPNKNSGGTETFYYTAISQSLAREVHKELVKATGRVNRNIHQRRFYVVRHTWMPSILTETAFISNSKEEALLLNPNYRERVARGIAQGISNYISIYGRPGLSG</sequence>
<dbReference type="PANTHER" id="PTHR30404:SF0">
    <property type="entry name" value="N-ACETYLMURAMOYL-L-ALANINE AMIDASE AMIC"/>
    <property type="match status" value="1"/>
</dbReference>
<dbReference type="GO" id="GO:0030288">
    <property type="term" value="C:outer membrane-bounded periplasmic space"/>
    <property type="evidence" value="ECO:0007669"/>
    <property type="project" value="TreeGrafter"/>
</dbReference>
<dbReference type="InterPro" id="IPR002508">
    <property type="entry name" value="MurNAc-LAA_cat"/>
</dbReference>
<dbReference type="Pfam" id="PF01520">
    <property type="entry name" value="Amidase_3"/>
    <property type="match status" value="1"/>
</dbReference>
<organism evidence="6 7">
    <name type="scientific">Abditibacterium utsteinense</name>
    <dbReference type="NCBI Taxonomy" id="1960156"/>
    <lineage>
        <taxon>Bacteria</taxon>
        <taxon>Pseudomonadati</taxon>
        <taxon>Abditibacteriota</taxon>
        <taxon>Abditibacteriia</taxon>
        <taxon>Abditibacteriales</taxon>
        <taxon>Abditibacteriaceae</taxon>
        <taxon>Abditibacterium</taxon>
    </lineage>
</organism>
<dbReference type="SUPFAM" id="SSF55383">
    <property type="entry name" value="Copper amine oxidase, domain N"/>
    <property type="match status" value="1"/>
</dbReference>
<dbReference type="AlphaFoldDB" id="A0A2S8SQL8"/>
<feature type="domain" description="MurNAc-LAA" evidence="5">
    <location>
        <begin position="454"/>
        <end position="562"/>
    </location>
</feature>
<evidence type="ECO:0000259" key="5">
    <source>
        <dbReference type="SMART" id="SM00646"/>
    </source>
</evidence>